<evidence type="ECO:0000256" key="1">
    <source>
        <dbReference type="SAM" id="Phobius"/>
    </source>
</evidence>
<name>A0A1F7YSE4_9BACT</name>
<keyword evidence="2" id="KW-0732">Signal</keyword>
<keyword evidence="1" id="KW-0472">Membrane</keyword>
<feature type="transmembrane region" description="Helical" evidence="1">
    <location>
        <begin position="340"/>
        <end position="360"/>
    </location>
</feature>
<evidence type="ECO:0000313" key="4">
    <source>
        <dbReference type="EMBL" id="OGM30174.1"/>
    </source>
</evidence>
<feature type="chain" id="PRO_5009533835" description="DUF8173 domain-containing protein" evidence="2">
    <location>
        <begin position="23"/>
        <end position="393"/>
    </location>
</feature>
<dbReference type="AlphaFoldDB" id="A0A1F7YSE4"/>
<keyword evidence="1" id="KW-1133">Transmembrane helix</keyword>
<accession>A0A1F7YSE4</accession>
<feature type="domain" description="DUF8173" evidence="3">
    <location>
        <begin position="237"/>
        <end position="376"/>
    </location>
</feature>
<organism evidence="4 5">
    <name type="scientific">Candidatus Woesebacteria bacterium RIFCSPHIGHO2_01_FULL_41_10</name>
    <dbReference type="NCBI Taxonomy" id="1802500"/>
    <lineage>
        <taxon>Bacteria</taxon>
        <taxon>Candidatus Woeseibacteriota</taxon>
    </lineage>
</organism>
<dbReference type="Pfam" id="PF26514">
    <property type="entry name" value="DUF8173"/>
    <property type="match status" value="1"/>
</dbReference>
<reference evidence="4 5" key="1">
    <citation type="journal article" date="2016" name="Nat. Commun.">
        <title>Thousands of microbial genomes shed light on interconnected biogeochemical processes in an aquifer system.</title>
        <authorList>
            <person name="Anantharaman K."/>
            <person name="Brown C.T."/>
            <person name="Hug L.A."/>
            <person name="Sharon I."/>
            <person name="Castelle C.J."/>
            <person name="Probst A.J."/>
            <person name="Thomas B.C."/>
            <person name="Singh A."/>
            <person name="Wilkins M.J."/>
            <person name="Karaoz U."/>
            <person name="Brodie E.L."/>
            <person name="Williams K.H."/>
            <person name="Hubbard S.S."/>
            <person name="Banfield J.F."/>
        </authorList>
    </citation>
    <scope>NUCLEOTIDE SEQUENCE [LARGE SCALE GENOMIC DNA]</scope>
</reference>
<feature type="transmembrane region" description="Helical" evidence="1">
    <location>
        <begin position="304"/>
        <end position="328"/>
    </location>
</feature>
<feature type="transmembrane region" description="Helical" evidence="1">
    <location>
        <begin position="236"/>
        <end position="256"/>
    </location>
</feature>
<proteinExistence type="predicted"/>
<comment type="caution">
    <text evidence="4">The sequence shown here is derived from an EMBL/GenBank/DDBJ whole genome shotgun (WGS) entry which is preliminary data.</text>
</comment>
<dbReference type="InterPro" id="IPR058486">
    <property type="entry name" value="DUF8173"/>
</dbReference>
<feature type="signal peptide" evidence="2">
    <location>
        <begin position="1"/>
        <end position="22"/>
    </location>
</feature>
<evidence type="ECO:0000256" key="2">
    <source>
        <dbReference type="SAM" id="SignalP"/>
    </source>
</evidence>
<protein>
    <recommendedName>
        <fullName evidence="3">DUF8173 domain-containing protein</fullName>
    </recommendedName>
</protein>
<keyword evidence="1" id="KW-0812">Transmembrane</keyword>
<evidence type="ECO:0000259" key="3">
    <source>
        <dbReference type="Pfam" id="PF26514"/>
    </source>
</evidence>
<gene>
    <name evidence="4" type="ORF">A2801_00305</name>
</gene>
<sequence>MRRFIIGLVLFLILAFPPGVYAAQTMLGKNMYAQKVISLPAGEVVEGDFFAAGETVEIYGTVNGDVYAAGGQIQIDGIINGDLLVAGGTVTINGIIAEDIRSAGGSILFGGQTEGNITAVGGNIQFLDSSHTVGNVVTGAGNVIFGGVVEGNIKAGVGNLTIANSIGGDVEAGVGNLRATSQATVGGDLTYWSEEPAQLDPSAIVEGETIKHDVPRTKYSSPSRAEVRGAIQGVNIFFAFISLISSLILGLLMIHLMPNYMRNVVITLKSKTGTSLLVGVLALILVPMGVLVMFATVFTIPLAVILLFVFFIYLYIARLFAILALGMWLTEITKTKTLKLGWVFIIGLFIYYLLGFIPILGWLAKGFIIVAGLGAGLLNKRAWYATARKAKIL</sequence>
<evidence type="ECO:0000313" key="5">
    <source>
        <dbReference type="Proteomes" id="UP000177263"/>
    </source>
</evidence>
<dbReference type="EMBL" id="MGGM01000003">
    <property type="protein sequence ID" value="OGM30174.1"/>
    <property type="molecule type" value="Genomic_DNA"/>
</dbReference>
<feature type="transmembrane region" description="Helical" evidence="1">
    <location>
        <begin position="276"/>
        <end position="298"/>
    </location>
</feature>
<dbReference type="Proteomes" id="UP000177263">
    <property type="component" value="Unassembled WGS sequence"/>
</dbReference>